<gene>
    <name evidence="1" type="ORF">RR46_12802</name>
</gene>
<dbReference type="AlphaFoldDB" id="A0A194PJZ1"/>
<dbReference type="EMBL" id="KQ459601">
    <property type="protein sequence ID" value="KPI93637.1"/>
    <property type="molecule type" value="Genomic_DNA"/>
</dbReference>
<accession>A0A194PJZ1</accession>
<keyword evidence="2" id="KW-1185">Reference proteome</keyword>
<evidence type="ECO:0000313" key="1">
    <source>
        <dbReference type="EMBL" id="KPI93637.1"/>
    </source>
</evidence>
<organism evidence="1 2">
    <name type="scientific">Papilio xuthus</name>
    <name type="common">Asian swallowtail butterfly</name>
    <dbReference type="NCBI Taxonomy" id="66420"/>
    <lineage>
        <taxon>Eukaryota</taxon>
        <taxon>Metazoa</taxon>
        <taxon>Ecdysozoa</taxon>
        <taxon>Arthropoda</taxon>
        <taxon>Hexapoda</taxon>
        <taxon>Insecta</taxon>
        <taxon>Pterygota</taxon>
        <taxon>Neoptera</taxon>
        <taxon>Endopterygota</taxon>
        <taxon>Lepidoptera</taxon>
        <taxon>Glossata</taxon>
        <taxon>Ditrysia</taxon>
        <taxon>Papilionoidea</taxon>
        <taxon>Papilionidae</taxon>
        <taxon>Papilioninae</taxon>
        <taxon>Papilio</taxon>
    </lineage>
</organism>
<dbReference type="Proteomes" id="UP000053268">
    <property type="component" value="Unassembled WGS sequence"/>
</dbReference>
<protein>
    <submittedName>
        <fullName evidence="1">Uncharacterized protein</fullName>
    </submittedName>
</protein>
<evidence type="ECO:0000313" key="2">
    <source>
        <dbReference type="Proteomes" id="UP000053268"/>
    </source>
</evidence>
<reference evidence="1 2" key="1">
    <citation type="journal article" date="2015" name="Nat. Commun.">
        <title>Outbred genome sequencing and CRISPR/Cas9 gene editing in butterflies.</title>
        <authorList>
            <person name="Li X."/>
            <person name="Fan D."/>
            <person name="Zhang W."/>
            <person name="Liu G."/>
            <person name="Zhang L."/>
            <person name="Zhao L."/>
            <person name="Fang X."/>
            <person name="Chen L."/>
            <person name="Dong Y."/>
            <person name="Chen Y."/>
            <person name="Ding Y."/>
            <person name="Zhao R."/>
            <person name="Feng M."/>
            <person name="Zhu Y."/>
            <person name="Feng Y."/>
            <person name="Jiang X."/>
            <person name="Zhu D."/>
            <person name="Xiang H."/>
            <person name="Feng X."/>
            <person name="Li S."/>
            <person name="Wang J."/>
            <person name="Zhang G."/>
            <person name="Kronforst M.R."/>
            <person name="Wang W."/>
        </authorList>
    </citation>
    <scope>NUCLEOTIDE SEQUENCE [LARGE SCALE GENOMIC DNA]</scope>
    <source>
        <strain evidence="1">Ya'a_city_454_Px</strain>
        <tissue evidence="1">Whole body</tissue>
    </source>
</reference>
<proteinExistence type="predicted"/>
<name>A0A194PJZ1_PAPXU</name>
<sequence>MRARSIAQQNREMRARRISLAPNAGPGIRVWQCRTLGYIQDECKPRVACVNCGPDGLESELVAPPSQMWQGNALVAAATGSGAS</sequence>